<dbReference type="AlphaFoldDB" id="A0A914R5V2"/>
<evidence type="ECO:0000313" key="2">
    <source>
        <dbReference type="Proteomes" id="UP000887564"/>
    </source>
</evidence>
<dbReference type="WBParaSite" id="PEQ_0000004101-mRNA-1">
    <property type="protein sequence ID" value="PEQ_0000004101-mRNA-1"/>
    <property type="gene ID" value="PEQ_0000004101"/>
</dbReference>
<evidence type="ECO:0000313" key="3">
    <source>
        <dbReference type="WBParaSite" id="PEQ_0000004101-mRNA-1"/>
    </source>
</evidence>
<keyword evidence="1" id="KW-0175">Coiled coil</keyword>
<keyword evidence="2" id="KW-1185">Reference proteome</keyword>
<reference evidence="3" key="1">
    <citation type="submission" date="2022-11" db="UniProtKB">
        <authorList>
            <consortium name="WormBaseParasite"/>
        </authorList>
    </citation>
    <scope>IDENTIFICATION</scope>
</reference>
<sequence length="111" mass="12693">MRPNCRVESEKNELRKTSSAVEILKNEAEKKLEEESQRYEQLLAQVFHIVVCSVSFPLNVYFNECFKVGSDCRPNVVGDFYLSEVLDGKLEELLREVAGGNRSKSRIPTSH</sequence>
<evidence type="ECO:0000256" key="1">
    <source>
        <dbReference type="SAM" id="Coils"/>
    </source>
</evidence>
<dbReference type="Proteomes" id="UP000887564">
    <property type="component" value="Unplaced"/>
</dbReference>
<accession>A0A914R5V2</accession>
<proteinExistence type="predicted"/>
<organism evidence="2 3">
    <name type="scientific">Parascaris equorum</name>
    <name type="common">Equine roundworm</name>
    <dbReference type="NCBI Taxonomy" id="6256"/>
    <lineage>
        <taxon>Eukaryota</taxon>
        <taxon>Metazoa</taxon>
        <taxon>Ecdysozoa</taxon>
        <taxon>Nematoda</taxon>
        <taxon>Chromadorea</taxon>
        <taxon>Rhabditida</taxon>
        <taxon>Spirurina</taxon>
        <taxon>Ascaridomorpha</taxon>
        <taxon>Ascaridoidea</taxon>
        <taxon>Ascarididae</taxon>
        <taxon>Parascaris</taxon>
    </lineage>
</organism>
<protein>
    <submittedName>
        <fullName evidence="3">Uncharacterized protein</fullName>
    </submittedName>
</protein>
<feature type="coiled-coil region" evidence="1">
    <location>
        <begin position="7"/>
        <end position="45"/>
    </location>
</feature>
<name>A0A914R5V2_PAREQ</name>